<dbReference type="RefSeq" id="WP_185040838.1">
    <property type="nucleotide sequence ID" value="NZ_BAABFG010000005.1"/>
</dbReference>
<keyword evidence="2" id="KW-0238">DNA-binding</keyword>
<evidence type="ECO:0000259" key="1">
    <source>
        <dbReference type="Pfam" id="PF03551"/>
    </source>
</evidence>
<dbReference type="PANTHER" id="PTHR33169:SF14">
    <property type="entry name" value="TRANSCRIPTIONAL REGULATOR RV3488"/>
    <property type="match status" value="1"/>
</dbReference>
<dbReference type="InterPro" id="IPR036388">
    <property type="entry name" value="WH-like_DNA-bd_sf"/>
</dbReference>
<dbReference type="Gene3D" id="1.10.10.10">
    <property type="entry name" value="Winged helix-like DNA-binding domain superfamily/Winged helix DNA-binding domain"/>
    <property type="match status" value="1"/>
</dbReference>
<dbReference type="InterPro" id="IPR005149">
    <property type="entry name" value="Tscrpt_reg_PadR_N"/>
</dbReference>
<organism evidence="2 3">
    <name type="scientific">Actinoplanes octamycinicus</name>
    <dbReference type="NCBI Taxonomy" id="135948"/>
    <lineage>
        <taxon>Bacteria</taxon>
        <taxon>Bacillati</taxon>
        <taxon>Actinomycetota</taxon>
        <taxon>Actinomycetes</taxon>
        <taxon>Micromonosporales</taxon>
        <taxon>Micromonosporaceae</taxon>
        <taxon>Actinoplanes</taxon>
    </lineage>
</organism>
<accession>A0A7W7GXY7</accession>
<dbReference type="SUPFAM" id="SSF46785">
    <property type="entry name" value="Winged helix' DNA-binding domain"/>
    <property type="match status" value="1"/>
</dbReference>
<protein>
    <submittedName>
        <fullName evidence="2">DNA-binding PadR family transcriptional regulator</fullName>
    </submittedName>
</protein>
<dbReference type="Proteomes" id="UP000546162">
    <property type="component" value="Unassembled WGS sequence"/>
</dbReference>
<reference evidence="2 3" key="1">
    <citation type="submission" date="2020-08" db="EMBL/GenBank/DDBJ databases">
        <title>Sequencing the genomes of 1000 actinobacteria strains.</title>
        <authorList>
            <person name="Klenk H.-P."/>
        </authorList>
    </citation>
    <scope>NUCLEOTIDE SEQUENCE [LARGE SCALE GENOMIC DNA]</scope>
    <source>
        <strain evidence="2 3">DSM 45809</strain>
    </source>
</reference>
<dbReference type="GO" id="GO:0003677">
    <property type="term" value="F:DNA binding"/>
    <property type="evidence" value="ECO:0007669"/>
    <property type="project" value="UniProtKB-KW"/>
</dbReference>
<comment type="caution">
    <text evidence="2">The sequence shown here is derived from an EMBL/GenBank/DDBJ whole genome shotgun (WGS) entry which is preliminary data.</text>
</comment>
<name>A0A7W7GXY7_9ACTN</name>
<dbReference type="EMBL" id="JACHNB010000001">
    <property type="protein sequence ID" value="MBB4740354.1"/>
    <property type="molecule type" value="Genomic_DNA"/>
</dbReference>
<keyword evidence="3" id="KW-1185">Reference proteome</keyword>
<dbReference type="AlphaFoldDB" id="A0A7W7GXY7"/>
<evidence type="ECO:0000313" key="2">
    <source>
        <dbReference type="EMBL" id="MBB4740354.1"/>
    </source>
</evidence>
<feature type="domain" description="Transcription regulator PadR N-terminal" evidence="1">
    <location>
        <begin position="29"/>
        <end position="81"/>
    </location>
</feature>
<gene>
    <name evidence="2" type="ORF">BJY16_003813</name>
</gene>
<evidence type="ECO:0000313" key="3">
    <source>
        <dbReference type="Proteomes" id="UP000546162"/>
    </source>
</evidence>
<dbReference type="PANTHER" id="PTHR33169">
    <property type="entry name" value="PADR-FAMILY TRANSCRIPTIONAL REGULATOR"/>
    <property type="match status" value="1"/>
</dbReference>
<dbReference type="InterPro" id="IPR052509">
    <property type="entry name" value="Metal_resp_DNA-bind_regulator"/>
</dbReference>
<dbReference type="Pfam" id="PF03551">
    <property type="entry name" value="PadR"/>
    <property type="match status" value="1"/>
</dbReference>
<dbReference type="InterPro" id="IPR036390">
    <property type="entry name" value="WH_DNA-bd_sf"/>
</dbReference>
<proteinExistence type="predicted"/>
<sequence>MRITVATARLLAVLLTEPETDRYGLDLIGATGLASGSLYPILHRLQDAGWLTTRWEDVDPSELGRPARRFYRLTPEGVSEARSALARLRAQTAVPGIVGLATRSLAW</sequence>